<dbReference type="RefSeq" id="WP_037775682.1">
    <property type="nucleotide sequence ID" value="NZ_CP011340.1"/>
</dbReference>
<proteinExistence type="predicted"/>
<dbReference type="Proteomes" id="UP000060513">
    <property type="component" value="Chromosome"/>
</dbReference>
<organism evidence="3">
    <name type="scientific">Streptomyces pristinaespiralis</name>
    <dbReference type="NCBI Taxonomy" id="38300"/>
    <lineage>
        <taxon>Bacteria</taxon>
        <taxon>Bacillati</taxon>
        <taxon>Actinomycetota</taxon>
        <taxon>Actinomycetes</taxon>
        <taxon>Kitasatosporales</taxon>
        <taxon>Streptomycetaceae</taxon>
        <taxon>Streptomyces</taxon>
    </lineage>
</organism>
<name>A0A0M3QKT9_STRPR</name>
<dbReference type="OrthoDB" id="4321129at2"/>
<feature type="transmembrane region" description="Helical" evidence="1">
    <location>
        <begin position="75"/>
        <end position="93"/>
    </location>
</feature>
<dbReference type="EMBL" id="CP011340">
    <property type="protein sequence ID" value="ALC18356.1"/>
    <property type="molecule type" value="Genomic_DNA"/>
</dbReference>
<feature type="transmembrane region" description="Helical" evidence="1">
    <location>
        <begin position="99"/>
        <end position="117"/>
    </location>
</feature>
<keyword evidence="1" id="KW-1133">Transmembrane helix</keyword>
<evidence type="ECO:0000313" key="4">
    <source>
        <dbReference type="Proteomes" id="UP000060513"/>
    </source>
</evidence>
<evidence type="ECO:0000256" key="1">
    <source>
        <dbReference type="SAM" id="Phobius"/>
    </source>
</evidence>
<dbReference type="EMBL" id="CP011340">
    <property type="protein sequence ID" value="ALC25609.1"/>
    <property type="molecule type" value="Genomic_DNA"/>
</dbReference>
<evidence type="ECO:0000313" key="3">
    <source>
        <dbReference type="EMBL" id="ALC25609.1"/>
    </source>
</evidence>
<keyword evidence="1" id="KW-0812">Transmembrane</keyword>
<dbReference type="KEGG" id="spri:SPRI_0050"/>
<feature type="transmembrane region" description="Helical" evidence="1">
    <location>
        <begin position="138"/>
        <end position="164"/>
    </location>
</feature>
<dbReference type="GeneID" id="97231672"/>
<dbReference type="PATRIC" id="fig|38300.4.peg.54"/>
<evidence type="ECO:0000313" key="2">
    <source>
        <dbReference type="EMBL" id="ALC18356.1"/>
    </source>
</evidence>
<protein>
    <submittedName>
        <fullName evidence="3">Uncharacterized protein</fullName>
    </submittedName>
</protein>
<keyword evidence="1" id="KW-0472">Membrane</keyword>
<sequence>MSKVRHEIEAEYRQLQQRLLARHGETARYEAGDENFGAEYARLLQAADELLAFEKTIPAKLAEPERQLSERIVRISWLGQTAVALALIVLTFALGHSAWWLVVLVPHCIATLSLSFQKVTDKNHRFYRHLTIGLHLECLLVALITLSVISLWFVILAIIGWLVLAVTVSEGPGDAVKKGQSR</sequence>
<dbReference type="KEGG" id="spri:SPRI_7303"/>
<reference evidence="3 4" key="1">
    <citation type="submission" date="2015-08" db="EMBL/GenBank/DDBJ databases">
        <title>Genome sequence of the pristinamycin over-producing bacterium Streptomyces pristinaespiralis HCCB10218.</title>
        <authorList>
            <person name="Tian J."/>
            <person name="Yang J."/>
            <person name="Li L."/>
            <person name="Ruan L."/>
            <person name="Wei W."/>
            <person name="Zheng G."/>
            <person name="Wei Z."/>
            <person name="Yang S."/>
            <person name="Ge M."/>
            <person name="Jiang W."/>
            <person name="Lu Y."/>
        </authorList>
    </citation>
    <scope>NUCLEOTIDE SEQUENCE [LARGE SCALE GENOMIC DNA]</scope>
    <source>
        <strain evidence="3 4">HCCB 10218</strain>
    </source>
</reference>
<gene>
    <name evidence="2" type="ORF">SPRI_0050</name>
    <name evidence="3" type="ORF">SPRI_7303</name>
</gene>
<accession>A0A0M3QKT9</accession>
<dbReference type="AlphaFoldDB" id="A0A0M3QKT9"/>